<name>A0ACC2ZL14_9PEZI</name>
<evidence type="ECO:0000313" key="2">
    <source>
        <dbReference type="Proteomes" id="UP001172680"/>
    </source>
</evidence>
<keyword evidence="2" id="KW-1185">Reference proteome</keyword>
<comment type="caution">
    <text evidence="1">The sequence shown here is derived from an EMBL/GenBank/DDBJ whole genome shotgun (WGS) entry which is preliminary data.</text>
</comment>
<accession>A0ACC2ZL14</accession>
<gene>
    <name evidence="1" type="primary">PCD1_1</name>
    <name evidence="1" type="ORF">H2199_001151</name>
</gene>
<dbReference type="EMBL" id="JAPDRP010000003">
    <property type="protein sequence ID" value="KAJ9648298.1"/>
    <property type="molecule type" value="Genomic_DNA"/>
</dbReference>
<protein>
    <submittedName>
        <fullName evidence="1">8-oxo-dGTP diphosphatase</fullName>
    </submittedName>
</protein>
<sequence>MPSVEETMIPRLDAKEVAAVFTAPFTTSCVVRMRTRTRSGIPAPQPPSSQALKPRAFRRNEPVAHAQFLRAGGGQSVARPRSKKGKGGEAASPEEKEQVETADALAHLNRFRVFGMTARILVDAARVAYAEEPDFEHNSHFGDEEMIARLLRAGRLSAERKRGQELTREDLRAAAKL</sequence>
<reference evidence="1" key="1">
    <citation type="submission" date="2022-10" db="EMBL/GenBank/DDBJ databases">
        <title>Culturing micro-colonial fungi from biological soil crusts in the Mojave desert and describing Neophaeococcomyces mojavensis, and introducing the new genera and species Taxawa tesnikishii.</title>
        <authorList>
            <person name="Kurbessoian T."/>
            <person name="Stajich J.E."/>
        </authorList>
    </citation>
    <scope>NUCLEOTIDE SEQUENCE</scope>
    <source>
        <strain evidence="1">JES_115</strain>
    </source>
</reference>
<proteinExistence type="predicted"/>
<evidence type="ECO:0000313" key="1">
    <source>
        <dbReference type="EMBL" id="KAJ9648298.1"/>
    </source>
</evidence>
<organism evidence="1 2">
    <name type="scientific">Coniosporium tulheliwenetii</name>
    <dbReference type="NCBI Taxonomy" id="3383036"/>
    <lineage>
        <taxon>Eukaryota</taxon>
        <taxon>Fungi</taxon>
        <taxon>Dikarya</taxon>
        <taxon>Ascomycota</taxon>
        <taxon>Pezizomycotina</taxon>
        <taxon>Dothideomycetes</taxon>
        <taxon>Dothideomycetes incertae sedis</taxon>
        <taxon>Coniosporium</taxon>
    </lineage>
</organism>
<dbReference type="Proteomes" id="UP001172680">
    <property type="component" value="Unassembled WGS sequence"/>
</dbReference>